<feature type="transmembrane region" description="Helical" evidence="6">
    <location>
        <begin position="77"/>
        <end position="102"/>
    </location>
</feature>
<evidence type="ECO:0000313" key="8">
    <source>
        <dbReference type="EMBL" id="PIP19007.1"/>
    </source>
</evidence>
<accession>A0A2G9YID7</accession>
<dbReference type="AlphaFoldDB" id="A0A2G9YID7"/>
<evidence type="ECO:0000256" key="4">
    <source>
        <dbReference type="ARBA" id="ARBA00022989"/>
    </source>
</evidence>
<evidence type="ECO:0000256" key="3">
    <source>
        <dbReference type="ARBA" id="ARBA00022692"/>
    </source>
</evidence>
<dbReference type="Pfam" id="PF13190">
    <property type="entry name" value="PDGLE"/>
    <property type="match status" value="1"/>
</dbReference>
<feature type="domain" description="PDGLE" evidence="7">
    <location>
        <begin position="6"/>
        <end position="107"/>
    </location>
</feature>
<feature type="transmembrane region" description="Helical" evidence="6">
    <location>
        <begin position="7"/>
        <end position="24"/>
    </location>
</feature>
<proteinExistence type="predicted"/>
<evidence type="ECO:0000259" key="7">
    <source>
        <dbReference type="Pfam" id="PF13190"/>
    </source>
</evidence>
<name>A0A2G9YID7_9BACT</name>
<keyword evidence="4 6" id="KW-1133">Transmembrane helix</keyword>
<evidence type="ECO:0000256" key="2">
    <source>
        <dbReference type="ARBA" id="ARBA00022475"/>
    </source>
</evidence>
<dbReference type="Proteomes" id="UP000231292">
    <property type="component" value="Unassembled WGS sequence"/>
</dbReference>
<keyword evidence="5 6" id="KW-0472">Membrane</keyword>
<dbReference type="EMBL" id="PCRK01000130">
    <property type="protein sequence ID" value="PIP19007.1"/>
    <property type="molecule type" value="Genomic_DNA"/>
</dbReference>
<evidence type="ECO:0000256" key="6">
    <source>
        <dbReference type="SAM" id="Phobius"/>
    </source>
</evidence>
<evidence type="ECO:0000313" key="9">
    <source>
        <dbReference type="Proteomes" id="UP000231292"/>
    </source>
</evidence>
<keyword evidence="3 6" id="KW-0812">Transmembrane</keyword>
<protein>
    <submittedName>
        <fullName evidence="8">Cobalamin biosynthesis protein</fullName>
    </submittedName>
</protein>
<reference evidence="8 9" key="1">
    <citation type="submission" date="2017-09" db="EMBL/GenBank/DDBJ databases">
        <title>Depth-based differentiation of microbial function through sediment-hosted aquifers and enrichment of novel symbionts in the deep terrestrial subsurface.</title>
        <authorList>
            <person name="Probst A.J."/>
            <person name="Ladd B."/>
            <person name="Jarett J.K."/>
            <person name="Geller-Mcgrath D.E."/>
            <person name="Sieber C.M."/>
            <person name="Emerson J.B."/>
            <person name="Anantharaman K."/>
            <person name="Thomas B.C."/>
            <person name="Malmstrom R."/>
            <person name="Stieglmeier M."/>
            <person name="Klingl A."/>
            <person name="Woyke T."/>
            <person name="Ryan C.M."/>
            <person name="Banfield J.F."/>
        </authorList>
    </citation>
    <scope>NUCLEOTIDE SEQUENCE [LARGE SCALE GENOMIC DNA]</scope>
    <source>
        <strain evidence="8">CG23_combo_of_CG06-09_8_20_14_all_41_10</strain>
    </source>
</reference>
<evidence type="ECO:0000256" key="1">
    <source>
        <dbReference type="ARBA" id="ARBA00004236"/>
    </source>
</evidence>
<keyword evidence="2" id="KW-1003">Cell membrane</keyword>
<comment type="caution">
    <text evidence="8">The sequence shown here is derived from an EMBL/GenBank/DDBJ whole genome shotgun (WGS) entry which is preliminary data.</text>
</comment>
<sequence>MKIITKFWIGLAVLIILSPIGLILPEHFKAGSAWGEWGADEMQKLAGYVPNGLKRLSILWNAPMPDYAVKGWEEKGLLYLIFAYIISAIVGIGLIVLVAMGIGRLLSKKEF</sequence>
<dbReference type="InterPro" id="IPR025937">
    <property type="entry name" value="PDGLE_dom"/>
</dbReference>
<organism evidence="8 9">
    <name type="scientific">Candidatus Sherwoodlollariibacterium unditelluris</name>
    <dbReference type="NCBI Taxonomy" id="1974757"/>
    <lineage>
        <taxon>Bacteria</taxon>
        <taxon>Pseudomonadati</taxon>
        <taxon>Candidatus Omnitrophota</taxon>
        <taxon>Candidatus Sherwoodlollariibacterium</taxon>
    </lineage>
</organism>
<evidence type="ECO:0000256" key="5">
    <source>
        <dbReference type="ARBA" id="ARBA00023136"/>
    </source>
</evidence>
<gene>
    <name evidence="8" type="ORF">COX41_05230</name>
</gene>
<dbReference type="GO" id="GO:0005886">
    <property type="term" value="C:plasma membrane"/>
    <property type="evidence" value="ECO:0007669"/>
    <property type="project" value="UniProtKB-SubCell"/>
</dbReference>
<comment type="subcellular location">
    <subcellularLocation>
        <location evidence="1">Cell membrane</location>
    </subcellularLocation>
</comment>